<dbReference type="InParanoid" id="A0A1Z5S5E1"/>
<dbReference type="Gramene" id="OQU91140">
    <property type="protein sequence ID" value="OQU91140"/>
    <property type="gene ID" value="SORBI_3001G123800"/>
</dbReference>
<gene>
    <name evidence="2" type="ORF">SORBI_3001G123800</name>
</gene>
<reference evidence="2 3" key="1">
    <citation type="journal article" date="2009" name="Nature">
        <title>The Sorghum bicolor genome and the diversification of grasses.</title>
        <authorList>
            <person name="Paterson A.H."/>
            <person name="Bowers J.E."/>
            <person name="Bruggmann R."/>
            <person name="Dubchak I."/>
            <person name="Grimwood J."/>
            <person name="Gundlach H."/>
            <person name="Haberer G."/>
            <person name="Hellsten U."/>
            <person name="Mitros T."/>
            <person name="Poliakov A."/>
            <person name="Schmutz J."/>
            <person name="Spannagl M."/>
            <person name="Tang H."/>
            <person name="Wang X."/>
            <person name="Wicker T."/>
            <person name="Bharti A.K."/>
            <person name="Chapman J."/>
            <person name="Feltus F.A."/>
            <person name="Gowik U."/>
            <person name="Grigoriev I.V."/>
            <person name="Lyons E."/>
            <person name="Maher C.A."/>
            <person name="Martis M."/>
            <person name="Narechania A."/>
            <person name="Otillar R.P."/>
            <person name="Penning B.W."/>
            <person name="Salamov A.A."/>
            <person name="Wang Y."/>
            <person name="Zhang L."/>
            <person name="Carpita N.C."/>
            <person name="Freeling M."/>
            <person name="Gingle A.R."/>
            <person name="Hash C.T."/>
            <person name="Keller B."/>
            <person name="Klein P."/>
            <person name="Kresovich S."/>
            <person name="McCann M.C."/>
            <person name="Ming R."/>
            <person name="Peterson D.G."/>
            <person name="Mehboob-ur-Rahman"/>
            <person name="Ware D."/>
            <person name="Westhoff P."/>
            <person name="Mayer K.F."/>
            <person name="Messing J."/>
            <person name="Rokhsar D.S."/>
        </authorList>
    </citation>
    <scope>NUCLEOTIDE SEQUENCE [LARGE SCALE GENOMIC DNA]</scope>
    <source>
        <strain evidence="3">cv. BTx623</strain>
    </source>
</reference>
<evidence type="ECO:0000313" key="2">
    <source>
        <dbReference type="EMBL" id="OQU91140.1"/>
    </source>
</evidence>
<dbReference type="Proteomes" id="UP000000768">
    <property type="component" value="Chromosome 1"/>
</dbReference>
<proteinExistence type="predicted"/>
<dbReference type="OMA" id="WRSTDER"/>
<feature type="region of interest" description="Disordered" evidence="1">
    <location>
        <begin position="192"/>
        <end position="263"/>
    </location>
</feature>
<feature type="compositionally biased region" description="Basic and acidic residues" evidence="1">
    <location>
        <begin position="209"/>
        <end position="237"/>
    </location>
</feature>
<evidence type="ECO:0000256" key="1">
    <source>
        <dbReference type="SAM" id="MobiDB-lite"/>
    </source>
</evidence>
<organism evidence="2 3">
    <name type="scientific">Sorghum bicolor</name>
    <name type="common">Sorghum</name>
    <name type="synonym">Sorghum vulgare</name>
    <dbReference type="NCBI Taxonomy" id="4558"/>
    <lineage>
        <taxon>Eukaryota</taxon>
        <taxon>Viridiplantae</taxon>
        <taxon>Streptophyta</taxon>
        <taxon>Embryophyta</taxon>
        <taxon>Tracheophyta</taxon>
        <taxon>Spermatophyta</taxon>
        <taxon>Magnoliopsida</taxon>
        <taxon>Liliopsida</taxon>
        <taxon>Poales</taxon>
        <taxon>Poaceae</taxon>
        <taxon>PACMAD clade</taxon>
        <taxon>Panicoideae</taxon>
        <taxon>Andropogonodae</taxon>
        <taxon>Andropogoneae</taxon>
        <taxon>Sorghinae</taxon>
        <taxon>Sorghum</taxon>
    </lineage>
</organism>
<evidence type="ECO:0000313" key="3">
    <source>
        <dbReference type="Proteomes" id="UP000000768"/>
    </source>
</evidence>
<sequence length="263" mass="29130">MALRRWKPFFPAFGVIDTAIEAATECCSRDKYREVRSHLVEMLCDAADNDDDLRAEGLCRLLDRAMAEALLTLQSVPIPVTPTMLAATDVAKTVGGLLRHEAGWWRASIEAEAASTEAERAALDTLLQMLCEHEVAAPVTGGCVRGGCETTVLQADSIKQAAKMSDLECPENKKMPPGVSIAGGDRVRNEQTGDAKRKHLGPGAGGCYREADDVKRQRKVPEMVEHRTREMEPEPAMKSRRRVSSWRSTDERRFSTATRHRRV</sequence>
<name>A0A1Z5S5E1_SORBI</name>
<dbReference type="FunCoup" id="A0A1Z5S5E1">
    <property type="interactions" value="165"/>
</dbReference>
<dbReference type="PANTHER" id="PTHR47853:SF1">
    <property type="entry name" value="EXPRESSED PROTEIN"/>
    <property type="match status" value="1"/>
</dbReference>
<dbReference type="EMBL" id="CM000760">
    <property type="protein sequence ID" value="OQU91140.1"/>
    <property type="molecule type" value="Genomic_DNA"/>
</dbReference>
<dbReference type="PANTHER" id="PTHR47853">
    <property type="entry name" value="EXPRESSED PROTEIN"/>
    <property type="match status" value="1"/>
</dbReference>
<reference evidence="3" key="2">
    <citation type="journal article" date="2018" name="Plant J.">
        <title>The Sorghum bicolor reference genome: improved assembly, gene annotations, a transcriptome atlas, and signatures of genome organization.</title>
        <authorList>
            <person name="McCormick R.F."/>
            <person name="Truong S.K."/>
            <person name="Sreedasyam A."/>
            <person name="Jenkins J."/>
            <person name="Shu S."/>
            <person name="Sims D."/>
            <person name="Kennedy M."/>
            <person name="Amirebrahimi M."/>
            <person name="Weers B.D."/>
            <person name="McKinley B."/>
            <person name="Mattison A."/>
            <person name="Morishige D.T."/>
            <person name="Grimwood J."/>
            <person name="Schmutz J."/>
            <person name="Mullet J.E."/>
        </authorList>
    </citation>
    <scope>NUCLEOTIDE SEQUENCE [LARGE SCALE GENOMIC DNA]</scope>
    <source>
        <strain evidence="3">cv. BTx623</strain>
    </source>
</reference>
<evidence type="ECO:0008006" key="4">
    <source>
        <dbReference type="Google" id="ProtNLM"/>
    </source>
</evidence>
<dbReference type="AlphaFoldDB" id="A0A1Z5S5E1"/>
<dbReference type="STRING" id="4558.A0A1Z5S5E1"/>
<protein>
    <recommendedName>
        <fullName evidence="4">TFIIS N-terminal domain-containing protein</fullName>
    </recommendedName>
</protein>
<dbReference type="eggNOG" id="ENOG502R3F6">
    <property type="taxonomic scope" value="Eukaryota"/>
</dbReference>
<accession>A0A1Z5S5E1</accession>
<keyword evidence="3" id="KW-1185">Reference proteome</keyword>